<evidence type="ECO:0000313" key="2">
    <source>
        <dbReference type="Proteomes" id="UP001501470"/>
    </source>
</evidence>
<dbReference type="EMBL" id="BAAAQD010000018">
    <property type="protein sequence ID" value="GAA1544701.1"/>
    <property type="molecule type" value="Genomic_DNA"/>
</dbReference>
<evidence type="ECO:0000313" key="1">
    <source>
        <dbReference type="EMBL" id="GAA1544701.1"/>
    </source>
</evidence>
<dbReference type="Proteomes" id="UP001501470">
    <property type="component" value="Unassembled WGS sequence"/>
</dbReference>
<evidence type="ECO:0008006" key="3">
    <source>
        <dbReference type="Google" id="ProtNLM"/>
    </source>
</evidence>
<accession>A0ABP4MHI9</accession>
<name>A0ABP4MHI9_9ACTN</name>
<comment type="caution">
    <text evidence="1">The sequence shown here is derived from an EMBL/GenBank/DDBJ whole genome shotgun (WGS) entry which is preliminary data.</text>
</comment>
<sequence>MAAVLLLLRSGGASWSGAAVRWVSPGCRRLAAADLRGRGRDRRMGVVAIVARSVLRSTGGRRRRSGVVGRVLKVTLRAGWCWGVRGRCDSPREGRRAGRVGDMGERVRVVVLGESAVVRWGC</sequence>
<proteinExistence type="predicted"/>
<gene>
    <name evidence="1" type="ORF">GCM10009827_075690</name>
</gene>
<protein>
    <recommendedName>
        <fullName evidence="3">Secreted protein</fullName>
    </recommendedName>
</protein>
<keyword evidence="2" id="KW-1185">Reference proteome</keyword>
<reference evidence="2" key="1">
    <citation type="journal article" date="2019" name="Int. J. Syst. Evol. Microbiol.">
        <title>The Global Catalogue of Microorganisms (GCM) 10K type strain sequencing project: providing services to taxonomists for standard genome sequencing and annotation.</title>
        <authorList>
            <consortium name="The Broad Institute Genomics Platform"/>
            <consortium name="The Broad Institute Genome Sequencing Center for Infectious Disease"/>
            <person name="Wu L."/>
            <person name="Ma J."/>
        </authorList>
    </citation>
    <scope>NUCLEOTIDE SEQUENCE [LARGE SCALE GENOMIC DNA]</scope>
    <source>
        <strain evidence="2">JCM 15933</strain>
    </source>
</reference>
<organism evidence="1 2">
    <name type="scientific">Dactylosporangium maewongense</name>
    <dbReference type="NCBI Taxonomy" id="634393"/>
    <lineage>
        <taxon>Bacteria</taxon>
        <taxon>Bacillati</taxon>
        <taxon>Actinomycetota</taxon>
        <taxon>Actinomycetes</taxon>
        <taxon>Micromonosporales</taxon>
        <taxon>Micromonosporaceae</taxon>
        <taxon>Dactylosporangium</taxon>
    </lineage>
</organism>